<evidence type="ECO:0000313" key="2">
    <source>
        <dbReference type="EMBL" id="PZP21654.1"/>
    </source>
</evidence>
<evidence type="ECO:0008006" key="4">
    <source>
        <dbReference type="Google" id="ProtNLM"/>
    </source>
</evidence>
<dbReference type="AlphaFoldDB" id="A0A2W5CW03"/>
<sequence>MNRPLHILLMLLLLATTAGRGMAAASMIDCTQMPMTSHDGGPMTASASAAMAASCDGSSAAMDHDLGLCCLACFALPLSSSLLKPGAAPVHAAPLLGDPERYRSIVPDPLRRPPRSLA</sequence>
<dbReference type="Proteomes" id="UP000249198">
    <property type="component" value="Unassembled WGS sequence"/>
</dbReference>
<evidence type="ECO:0000313" key="3">
    <source>
        <dbReference type="Proteomes" id="UP000249198"/>
    </source>
</evidence>
<reference evidence="2 3" key="1">
    <citation type="submission" date="2017-08" db="EMBL/GenBank/DDBJ databases">
        <title>Infants hospitalized years apart are colonized by the same room-sourced microbial strains.</title>
        <authorList>
            <person name="Brooks B."/>
            <person name="Olm M.R."/>
            <person name="Firek B.A."/>
            <person name="Baker R."/>
            <person name="Thomas B.C."/>
            <person name="Morowitz M.J."/>
            <person name="Banfield J.F."/>
        </authorList>
    </citation>
    <scope>NUCLEOTIDE SEQUENCE [LARGE SCALE GENOMIC DNA]</scope>
    <source>
        <strain evidence="2">S2_009_000_R2_77</strain>
    </source>
</reference>
<comment type="caution">
    <text evidence="2">The sequence shown here is derived from an EMBL/GenBank/DDBJ whole genome shotgun (WGS) entry which is preliminary data.</text>
</comment>
<evidence type="ECO:0000256" key="1">
    <source>
        <dbReference type="SAM" id="SignalP"/>
    </source>
</evidence>
<gene>
    <name evidence="2" type="ORF">DI599_18300</name>
</gene>
<feature type="chain" id="PRO_5016082044" description="DUF2946 domain-containing protein" evidence="1">
    <location>
        <begin position="24"/>
        <end position="118"/>
    </location>
</feature>
<feature type="signal peptide" evidence="1">
    <location>
        <begin position="1"/>
        <end position="23"/>
    </location>
</feature>
<accession>A0A2W5CW03</accession>
<proteinExistence type="predicted"/>
<organism evidence="2 3">
    <name type="scientific">Pseudomonas kuykendallii</name>
    <dbReference type="NCBI Taxonomy" id="1007099"/>
    <lineage>
        <taxon>Bacteria</taxon>
        <taxon>Pseudomonadati</taxon>
        <taxon>Pseudomonadota</taxon>
        <taxon>Gammaproteobacteria</taxon>
        <taxon>Pseudomonadales</taxon>
        <taxon>Pseudomonadaceae</taxon>
        <taxon>Pseudomonas</taxon>
    </lineage>
</organism>
<dbReference type="EMBL" id="QFOH01000026">
    <property type="protein sequence ID" value="PZP21654.1"/>
    <property type="molecule type" value="Genomic_DNA"/>
</dbReference>
<name>A0A2W5CW03_9PSED</name>
<keyword evidence="1" id="KW-0732">Signal</keyword>
<dbReference type="RefSeq" id="WP_273234134.1">
    <property type="nucleotide sequence ID" value="NZ_QFOH01000026.1"/>
</dbReference>
<protein>
    <recommendedName>
        <fullName evidence="4">DUF2946 domain-containing protein</fullName>
    </recommendedName>
</protein>